<sequence length="39" mass="4444">MIALAVAALQLQLQPPSSYELKREEKRRLWAFTKSLPCG</sequence>
<reference evidence="1" key="1">
    <citation type="submission" date="2014-09" db="EMBL/GenBank/DDBJ databases">
        <authorList>
            <person name="Magalhaes I.L.F."/>
            <person name="Oliveira U."/>
            <person name="Santos F.R."/>
            <person name="Vidigal T.H.D.A."/>
            <person name="Brescovit A.D."/>
            <person name="Santos A.J."/>
        </authorList>
    </citation>
    <scope>NUCLEOTIDE SEQUENCE</scope>
    <source>
        <tissue evidence="1">Shoot tissue taken approximately 20 cm above the soil surface</tissue>
    </source>
</reference>
<dbReference type="AlphaFoldDB" id="A0A0A9D723"/>
<accession>A0A0A9D723</accession>
<dbReference type="EMBL" id="GBRH01214309">
    <property type="protein sequence ID" value="JAD83586.1"/>
    <property type="molecule type" value="Transcribed_RNA"/>
</dbReference>
<reference evidence="1" key="2">
    <citation type="journal article" date="2015" name="Data Brief">
        <title>Shoot transcriptome of the giant reed, Arundo donax.</title>
        <authorList>
            <person name="Barrero R.A."/>
            <person name="Guerrero F.D."/>
            <person name="Moolhuijzen P."/>
            <person name="Goolsby J.A."/>
            <person name="Tidwell J."/>
            <person name="Bellgard S.E."/>
            <person name="Bellgard M.I."/>
        </authorList>
    </citation>
    <scope>NUCLEOTIDE SEQUENCE</scope>
    <source>
        <tissue evidence="1">Shoot tissue taken approximately 20 cm above the soil surface</tissue>
    </source>
</reference>
<organism evidence="1">
    <name type="scientific">Arundo donax</name>
    <name type="common">Giant reed</name>
    <name type="synonym">Donax arundinaceus</name>
    <dbReference type="NCBI Taxonomy" id="35708"/>
    <lineage>
        <taxon>Eukaryota</taxon>
        <taxon>Viridiplantae</taxon>
        <taxon>Streptophyta</taxon>
        <taxon>Embryophyta</taxon>
        <taxon>Tracheophyta</taxon>
        <taxon>Spermatophyta</taxon>
        <taxon>Magnoliopsida</taxon>
        <taxon>Liliopsida</taxon>
        <taxon>Poales</taxon>
        <taxon>Poaceae</taxon>
        <taxon>PACMAD clade</taxon>
        <taxon>Arundinoideae</taxon>
        <taxon>Arundineae</taxon>
        <taxon>Arundo</taxon>
    </lineage>
</organism>
<name>A0A0A9D723_ARUDO</name>
<proteinExistence type="predicted"/>
<evidence type="ECO:0000313" key="1">
    <source>
        <dbReference type="EMBL" id="JAD83586.1"/>
    </source>
</evidence>
<protein>
    <submittedName>
        <fullName evidence="1">Uncharacterized protein</fullName>
    </submittedName>
</protein>